<proteinExistence type="predicted"/>
<evidence type="ECO:0000313" key="1">
    <source>
        <dbReference type="EMBL" id="SVA91730.1"/>
    </source>
</evidence>
<sequence>MTSIIKYLSIKANKIRACGPNCIITESNYTNGQKTEINFKVKYPYCPSGWRDV</sequence>
<dbReference type="AlphaFoldDB" id="A0A381ZR61"/>
<organism evidence="1">
    <name type="scientific">marine metagenome</name>
    <dbReference type="NCBI Taxonomy" id="408172"/>
    <lineage>
        <taxon>unclassified sequences</taxon>
        <taxon>metagenomes</taxon>
        <taxon>ecological metagenomes</taxon>
    </lineage>
</organism>
<dbReference type="EMBL" id="UINC01022335">
    <property type="protein sequence ID" value="SVA91730.1"/>
    <property type="molecule type" value="Genomic_DNA"/>
</dbReference>
<protein>
    <submittedName>
        <fullName evidence="1">Uncharacterized protein</fullName>
    </submittedName>
</protein>
<gene>
    <name evidence="1" type="ORF">METZ01_LOCUS144584</name>
</gene>
<name>A0A381ZR61_9ZZZZ</name>
<reference evidence="1" key="1">
    <citation type="submission" date="2018-05" db="EMBL/GenBank/DDBJ databases">
        <authorList>
            <person name="Lanie J.A."/>
            <person name="Ng W.-L."/>
            <person name="Kazmierczak K.M."/>
            <person name="Andrzejewski T.M."/>
            <person name="Davidsen T.M."/>
            <person name="Wayne K.J."/>
            <person name="Tettelin H."/>
            <person name="Glass J.I."/>
            <person name="Rusch D."/>
            <person name="Podicherti R."/>
            <person name="Tsui H.-C.T."/>
            <person name="Winkler M.E."/>
        </authorList>
    </citation>
    <scope>NUCLEOTIDE SEQUENCE</scope>
</reference>
<accession>A0A381ZR61</accession>